<keyword evidence="1" id="KW-0472">Membrane</keyword>
<keyword evidence="1" id="KW-0812">Transmembrane</keyword>
<dbReference type="RefSeq" id="WP_007240311.1">
    <property type="nucleotide sequence ID" value="NZ_BAFB01000199.1"/>
</dbReference>
<keyword evidence="3" id="KW-1185">Reference proteome</keyword>
<dbReference type="InterPro" id="IPR025329">
    <property type="entry name" value="DUF4235"/>
</dbReference>
<proteinExistence type="predicted"/>
<sequence length="101" mass="10667">MSDTPDEQPTSRSAKILYRPVGIATSIAGGLLANAIFTRIWRRAAPGENTDPPSALDPSHQLSEILLATALQGAVFAATKTIIDRAGARAFQKVVGEWPGP</sequence>
<organism evidence="2 3">
    <name type="scientific">Gordonia otitidis (strain DSM 44809 / CCUG 52243 / JCM 12355 / NBRC 100426 / IFM 10032)</name>
    <dbReference type="NCBI Taxonomy" id="1108044"/>
    <lineage>
        <taxon>Bacteria</taxon>
        <taxon>Bacillati</taxon>
        <taxon>Actinomycetota</taxon>
        <taxon>Actinomycetes</taxon>
        <taxon>Mycobacteriales</taxon>
        <taxon>Gordoniaceae</taxon>
        <taxon>Gordonia</taxon>
    </lineage>
</organism>
<gene>
    <name evidence="2" type="ORF">GOOTI_199_00050</name>
</gene>
<dbReference type="OrthoDB" id="5244650at2"/>
<dbReference type="Pfam" id="PF14019">
    <property type="entry name" value="DUF4235"/>
    <property type="match status" value="1"/>
</dbReference>
<dbReference type="EMBL" id="BAFB01000199">
    <property type="protein sequence ID" value="GAB36127.1"/>
    <property type="molecule type" value="Genomic_DNA"/>
</dbReference>
<evidence type="ECO:0000313" key="3">
    <source>
        <dbReference type="Proteomes" id="UP000005038"/>
    </source>
</evidence>
<keyword evidence="1" id="KW-1133">Transmembrane helix</keyword>
<comment type="caution">
    <text evidence="2">The sequence shown here is derived from an EMBL/GenBank/DDBJ whole genome shotgun (WGS) entry which is preliminary data.</text>
</comment>
<evidence type="ECO:0008006" key="4">
    <source>
        <dbReference type="Google" id="ProtNLM"/>
    </source>
</evidence>
<dbReference type="Proteomes" id="UP000005038">
    <property type="component" value="Unassembled WGS sequence"/>
</dbReference>
<evidence type="ECO:0000313" key="2">
    <source>
        <dbReference type="EMBL" id="GAB36127.1"/>
    </source>
</evidence>
<protein>
    <recommendedName>
        <fullName evidence="4">DUF4235 domain-containing protein</fullName>
    </recommendedName>
</protein>
<reference evidence="2" key="1">
    <citation type="submission" date="2012-02" db="EMBL/GenBank/DDBJ databases">
        <title>Whole genome shotgun sequence of Gordonia otitidis NBRC 100426.</title>
        <authorList>
            <person name="Yoshida I."/>
            <person name="Hosoyama A."/>
            <person name="Tsuchikane K."/>
            <person name="Katsumata H."/>
            <person name="Yamazaki S."/>
            <person name="Fujita N."/>
        </authorList>
    </citation>
    <scope>NUCLEOTIDE SEQUENCE [LARGE SCALE GENOMIC DNA]</scope>
    <source>
        <strain evidence="2">NBRC 100426</strain>
    </source>
</reference>
<dbReference type="STRING" id="1108044.GOOTI_199_00050"/>
<dbReference type="AlphaFoldDB" id="H5TRL9"/>
<name>H5TRL9_GORO1</name>
<feature type="transmembrane region" description="Helical" evidence="1">
    <location>
        <begin position="16"/>
        <end position="37"/>
    </location>
</feature>
<evidence type="ECO:0000256" key="1">
    <source>
        <dbReference type="SAM" id="Phobius"/>
    </source>
</evidence>
<accession>H5TRL9</accession>